<organism>
    <name type="scientific">Pediculus humanus subsp. corporis</name>
    <name type="common">Body louse</name>
    <dbReference type="NCBI Taxonomy" id="121224"/>
    <lineage>
        <taxon>Eukaryota</taxon>
        <taxon>Metazoa</taxon>
        <taxon>Ecdysozoa</taxon>
        <taxon>Arthropoda</taxon>
        <taxon>Hexapoda</taxon>
        <taxon>Insecta</taxon>
        <taxon>Pterygota</taxon>
        <taxon>Neoptera</taxon>
        <taxon>Paraneoptera</taxon>
        <taxon>Psocodea</taxon>
        <taxon>Troctomorpha</taxon>
        <taxon>Phthiraptera</taxon>
        <taxon>Anoplura</taxon>
        <taxon>Pediculidae</taxon>
        <taxon>Pediculus</taxon>
    </lineage>
</organism>
<dbReference type="STRING" id="121224.E0VR79"/>
<dbReference type="InterPro" id="IPR017907">
    <property type="entry name" value="Znf_RING_CS"/>
</dbReference>
<feature type="domain" description="Helicase C-terminal" evidence="12">
    <location>
        <begin position="1262"/>
        <end position="1413"/>
    </location>
</feature>
<keyword evidence="13" id="KW-0547">Nucleotide-binding</keyword>
<keyword evidence="13" id="KW-0067">ATP-binding</keyword>
<evidence type="ECO:0000259" key="11">
    <source>
        <dbReference type="PROSITE" id="PS50305"/>
    </source>
</evidence>
<feature type="binding site" evidence="7">
    <location>
        <begin position="1698"/>
        <end position="1700"/>
    </location>
    <ligand>
        <name>NAD(+)</name>
        <dbReference type="ChEBI" id="CHEBI:57540"/>
    </ligand>
</feature>
<dbReference type="InterPro" id="IPR026591">
    <property type="entry name" value="Sirtuin_cat_small_dom_sf"/>
</dbReference>
<name>E0VR79_PEDHC</name>
<proteinExistence type="inferred from homology"/>
<dbReference type="EMBL" id="DS235459">
    <property type="protein sequence ID" value="EEB15885.1"/>
    <property type="molecule type" value="Genomic_DNA"/>
</dbReference>
<evidence type="ECO:0000313" key="14">
    <source>
        <dbReference type="EnsemblMetazoa" id="PHUM394530-PA"/>
    </source>
</evidence>
<dbReference type="SMART" id="SM00487">
    <property type="entry name" value="DEXDc"/>
    <property type="match status" value="1"/>
</dbReference>
<feature type="binding site" evidence="7">
    <location>
        <position position="1709"/>
    </location>
    <ligand>
        <name>NAD(+)</name>
        <dbReference type="ChEBI" id="CHEBI:57540"/>
    </ligand>
</feature>
<keyword evidence="15" id="KW-1185">Reference proteome</keyword>
<dbReference type="InterPro" id="IPR027546">
    <property type="entry name" value="Sirtuin_class_III"/>
</dbReference>
<reference evidence="13" key="1">
    <citation type="submission" date="2007-04" db="EMBL/GenBank/DDBJ databases">
        <title>Annotation of Pediculus humanus corporis strain USDA.</title>
        <authorList>
            <person name="Kirkness E."/>
            <person name="Hannick L."/>
            <person name="Hass B."/>
            <person name="Bruggner R."/>
            <person name="Lawson D."/>
            <person name="Bidwell S."/>
            <person name="Joardar V."/>
            <person name="Caler E."/>
            <person name="Walenz B."/>
            <person name="Inman J."/>
            <person name="Schobel S."/>
            <person name="Galinsky K."/>
            <person name="Amedeo P."/>
            <person name="Strausberg R."/>
        </authorList>
    </citation>
    <scope>NUCLEOTIDE SEQUENCE</scope>
    <source>
        <strain evidence="13">USDA</strain>
    </source>
</reference>
<dbReference type="Pfam" id="PF00271">
    <property type="entry name" value="Helicase_C"/>
    <property type="match status" value="1"/>
</dbReference>
<dbReference type="InterPro" id="IPR011990">
    <property type="entry name" value="TPR-like_helical_dom_sf"/>
</dbReference>
<dbReference type="Pfam" id="PF00097">
    <property type="entry name" value="zf-C3HC4"/>
    <property type="match status" value="1"/>
</dbReference>
<dbReference type="GO" id="GO:0005524">
    <property type="term" value="F:ATP binding"/>
    <property type="evidence" value="ECO:0007669"/>
    <property type="project" value="InterPro"/>
</dbReference>
<feature type="active site" description="Proton acceptor" evidence="7 9">
    <location>
        <position position="1581"/>
    </location>
</feature>
<evidence type="ECO:0000256" key="8">
    <source>
        <dbReference type="PROSITE-ProRule" id="PRU00175"/>
    </source>
</evidence>
<dbReference type="InterPro" id="IPR001841">
    <property type="entry name" value="Znf_RING"/>
</dbReference>
<dbReference type="PANTHER" id="PTHR45865">
    <property type="entry name" value="E3 UBIQUITIN-PROTEIN LIGASE SHPRH FAMILY MEMBER"/>
    <property type="match status" value="1"/>
</dbReference>
<keyword evidence="3 8" id="KW-0863">Zinc-finger</keyword>
<dbReference type="PROSITE" id="PS01359">
    <property type="entry name" value="ZF_PHD_1"/>
    <property type="match status" value="1"/>
</dbReference>
<dbReference type="CDD" id="cd18793">
    <property type="entry name" value="SF2_C_SNF"/>
    <property type="match status" value="1"/>
</dbReference>
<evidence type="ECO:0000256" key="3">
    <source>
        <dbReference type="ARBA" id="ARBA00022771"/>
    </source>
</evidence>
<feature type="domain" description="Deacetylase sirtuin-type" evidence="11">
    <location>
        <begin position="1456"/>
        <end position="1709"/>
    </location>
</feature>
<dbReference type="OrthoDB" id="423559at2759"/>
<dbReference type="Pfam" id="PF21324">
    <property type="entry name" value="SHPRH_helical-2nd"/>
    <property type="match status" value="1"/>
</dbReference>
<dbReference type="SUPFAM" id="SSF57903">
    <property type="entry name" value="FYVE/PHD zinc finger"/>
    <property type="match status" value="1"/>
</dbReference>
<dbReference type="PANTHER" id="PTHR45865:SF1">
    <property type="entry name" value="E3 UBIQUITIN-PROTEIN LIGASE SHPRH"/>
    <property type="match status" value="1"/>
</dbReference>
<evidence type="ECO:0000313" key="15">
    <source>
        <dbReference type="Proteomes" id="UP000009046"/>
    </source>
</evidence>
<dbReference type="GO" id="GO:0005739">
    <property type="term" value="C:mitochondrion"/>
    <property type="evidence" value="ECO:0007669"/>
    <property type="project" value="UniProtKB-SubCell"/>
</dbReference>
<dbReference type="PROSITE" id="PS51194">
    <property type="entry name" value="HELICASE_CTER"/>
    <property type="match status" value="1"/>
</dbReference>
<dbReference type="eggNOG" id="KOG0298">
    <property type="taxonomic scope" value="Eukaryota"/>
</dbReference>
<dbReference type="InterPro" id="IPR052583">
    <property type="entry name" value="ATP-helicase/E3_Ub-Ligase"/>
</dbReference>
<feature type="binding site" evidence="7 9">
    <location>
        <position position="1635"/>
    </location>
    <ligand>
        <name>Zn(2+)</name>
        <dbReference type="ChEBI" id="CHEBI:29105"/>
    </ligand>
</feature>
<dbReference type="Gene3D" id="3.40.50.10810">
    <property type="entry name" value="Tandem AAA-ATPase domain"/>
    <property type="match status" value="2"/>
</dbReference>
<reference evidence="13" key="2">
    <citation type="submission" date="2007-04" db="EMBL/GenBank/DDBJ databases">
        <title>The genome of the human body louse.</title>
        <authorList>
            <consortium name="The Human Body Louse Genome Consortium"/>
            <person name="Kirkness E."/>
            <person name="Walenz B."/>
            <person name="Hass B."/>
            <person name="Bruggner R."/>
            <person name="Strausberg R."/>
        </authorList>
    </citation>
    <scope>NUCLEOTIDE SEQUENCE</scope>
    <source>
        <strain evidence="13">USDA</strain>
    </source>
</reference>
<evidence type="ECO:0000256" key="4">
    <source>
        <dbReference type="ARBA" id="ARBA00022801"/>
    </source>
</evidence>
<dbReference type="InterPro" id="IPR029035">
    <property type="entry name" value="DHS-like_NAD/FAD-binding_dom"/>
</dbReference>
<dbReference type="CDD" id="cd16569">
    <property type="entry name" value="RING-HC_SHPRH-like"/>
    <property type="match status" value="1"/>
</dbReference>
<dbReference type="InterPro" id="IPR026590">
    <property type="entry name" value="Ssirtuin_cat_dom"/>
</dbReference>
<dbReference type="EMBL" id="AAZO01004620">
    <property type="status" value="NOT_ANNOTATED_CDS"/>
    <property type="molecule type" value="Genomic_DNA"/>
</dbReference>
<comment type="subcellular location">
    <subcellularLocation>
        <location evidence="7">Mitochondrion</location>
    </subcellularLocation>
</comment>
<dbReference type="OMA" id="FIIPEIM"/>
<keyword evidence="1 7" id="KW-0808">Transferase</keyword>
<keyword evidence="2 7" id="KW-0479">Metal-binding</keyword>
<dbReference type="InterPro" id="IPR000330">
    <property type="entry name" value="SNF2_N"/>
</dbReference>
<dbReference type="Pfam" id="PF02146">
    <property type="entry name" value="SIR2"/>
    <property type="match status" value="1"/>
</dbReference>
<dbReference type="PROSITE" id="PS50089">
    <property type="entry name" value="ZF_RING_2"/>
    <property type="match status" value="1"/>
</dbReference>
<feature type="binding site" evidence="7">
    <location>
        <position position="1525"/>
    </location>
    <ligand>
        <name>substrate</name>
    </ligand>
</feature>
<dbReference type="SMART" id="SM00184">
    <property type="entry name" value="RING"/>
    <property type="match status" value="1"/>
</dbReference>
<reference evidence="14" key="3">
    <citation type="submission" date="2021-02" db="UniProtKB">
        <authorList>
            <consortium name="EnsemblMetazoa"/>
        </authorList>
    </citation>
    <scope>IDENTIFICATION</scope>
    <source>
        <strain evidence="14">USDA</strain>
    </source>
</reference>
<dbReference type="InterPro" id="IPR001650">
    <property type="entry name" value="Helicase_C-like"/>
</dbReference>
<dbReference type="HAMAP" id="MF_01121">
    <property type="entry name" value="Sirtuin_ClassIII"/>
    <property type="match status" value="1"/>
</dbReference>
<evidence type="ECO:0000256" key="5">
    <source>
        <dbReference type="ARBA" id="ARBA00022833"/>
    </source>
</evidence>
<evidence type="ECO:0000256" key="1">
    <source>
        <dbReference type="ARBA" id="ARBA00022679"/>
    </source>
</evidence>
<comment type="catalytic activity">
    <reaction evidence="7">
        <text>N(6)-succinyl-L-lysyl-[protein] + NAD(+) + H2O = 2''-O-succinyl-ADP-D-ribose + nicotinamide + L-lysyl-[protein]</text>
        <dbReference type="Rhea" id="RHEA:47668"/>
        <dbReference type="Rhea" id="RHEA-COMP:9752"/>
        <dbReference type="Rhea" id="RHEA-COMP:11877"/>
        <dbReference type="ChEBI" id="CHEBI:15377"/>
        <dbReference type="ChEBI" id="CHEBI:17154"/>
        <dbReference type="ChEBI" id="CHEBI:29969"/>
        <dbReference type="ChEBI" id="CHEBI:57540"/>
        <dbReference type="ChEBI" id="CHEBI:87830"/>
        <dbReference type="ChEBI" id="CHEBI:87832"/>
    </reaction>
</comment>
<comment type="catalytic activity">
    <reaction evidence="7">
        <text>N(6)-glutaryl-L-lysyl-[protein] + NAD(+) + H2O = 2''-O-glutaryl-ADP-D-ribose + nicotinamide + L-lysyl-[protein]</text>
        <dbReference type="Rhea" id="RHEA:47664"/>
        <dbReference type="Rhea" id="RHEA-COMP:9752"/>
        <dbReference type="Rhea" id="RHEA-COMP:11875"/>
        <dbReference type="ChEBI" id="CHEBI:15377"/>
        <dbReference type="ChEBI" id="CHEBI:17154"/>
        <dbReference type="ChEBI" id="CHEBI:29969"/>
        <dbReference type="ChEBI" id="CHEBI:57540"/>
        <dbReference type="ChEBI" id="CHEBI:87828"/>
        <dbReference type="ChEBI" id="CHEBI:87829"/>
    </reaction>
</comment>
<dbReference type="Pfam" id="PF00176">
    <property type="entry name" value="SNF2-rel_dom"/>
    <property type="match status" value="1"/>
</dbReference>
<keyword evidence="6 7" id="KW-0520">NAD</keyword>
<evidence type="ECO:0000259" key="10">
    <source>
        <dbReference type="PROSITE" id="PS50089"/>
    </source>
</evidence>
<evidence type="ECO:0000256" key="2">
    <source>
        <dbReference type="ARBA" id="ARBA00022723"/>
    </source>
</evidence>
<dbReference type="EC" id="2.3.1.-" evidence="7"/>
<dbReference type="EnsemblMetazoa" id="PHUM394530-RA">
    <property type="protein sequence ID" value="PHUM394530-PA"/>
    <property type="gene ID" value="PHUM394530"/>
</dbReference>
<dbReference type="CDD" id="cd01412">
    <property type="entry name" value="SIRT5_Af1_CobB"/>
    <property type="match status" value="1"/>
</dbReference>
<comment type="cofactor">
    <cofactor evidence="7">
        <name>Zn(2+)</name>
        <dbReference type="ChEBI" id="CHEBI:29105"/>
    </cofactor>
    <text evidence="7">Binds 1 zinc ion per subunit.</text>
</comment>
<dbReference type="GeneID" id="8237685"/>
<protein>
    <recommendedName>
        <fullName evidence="7">NAD-dependent protein deacylase</fullName>
        <ecNumber evidence="7">2.3.1.-</ecNumber>
    </recommendedName>
    <alternativeName>
        <fullName evidence="7">Regulatory protein SIR2 homolog 5</fullName>
    </alternativeName>
</protein>
<dbReference type="VEuPathDB" id="VectorBase:PHUM394530"/>
<dbReference type="HOGENOM" id="CLU_001726_1_0_1"/>
<keyword evidence="5 7" id="KW-0862">Zinc</keyword>
<dbReference type="InterPro" id="IPR048686">
    <property type="entry name" value="SHPRH_helical_1st"/>
</dbReference>
<dbReference type="GO" id="GO:0004386">
    <property type="term" value="F:helicase activity"/>
    <property type="evidence" value="ECO:0007669"/>
    <property type="project" value="UniProtKB-KW"/>
</dbReference>
<sequence>MSKRKNFCPLKLNQSYPSEFEASFSTPKKKRVTFQEALSENILINKFKNRTKFKIKKLLKVVPNGGVILGELTFSFDEINFVDFDMDNCEYLFLVNDTEEIIKIILKISSCSNKNSFKLVNLEMNDDILLLIIDDLLQHKFYWIIDEKALTEKVLKVKIVITPEKTPISKATSLINLFFSKTFSNEFIENGNCKKGFIQEFFKEIQNYQKLDEKVPEKNINQDDLIPVLRPYQEKAVEWMIFRESCELQVQNFNWISTVIETLTSKCNNKIYYNKYTGLLTLEMVNFLPFPKGGILADEMGLGKTVAIISLILNHKFNVEKENETSYLLPHALNETHKKMLHNSNNCVKNNSEIIAKNKEGCLNAHEKLILNNVSRGSALRKALNEWYESKLAEYSAGPANKLKSKENNKIKCICGNFASKKREICVECPECKRWQHGECVGFNEKFLYYCPSCWPKQKLVCSGATLIIAPASIYHQWFDEINKHVKPNALSNGVFMYNGLKDGFVQPSVLAANDIVVTTYTILGSEFNHTTQHGGDRKLRNEERFLKMSSPLTQVQWWRLCLDEAQMVENDHSQINQMVNLISAINRWSVTGTPIQKSINELYYLIEWLKVEPFTEKSLWHNFLYQPFINGNKIPLYSVLSKIFWRNSKEDVASELNLPEQTVQYHFLKFSAIEQNFYMREHSVSSTDFSERLFRLGLEKNRTIDSLDKTTLTSLLAPLLNLRQACSHPMAVKGSKIFSKTGNMTLSELLQYLFNKTKVECEEAMRLHIATLNGLAGIHTILEEWSTAVEYYRQVLQIVEEHKEKIHVDSLQRIHTLTNLAEVLQYHSEGIPPTLRDESLISHAKILEDKYMENAIADLKSDENILNGLTSKISNLEKNFESAPGVWWNRAIHILTVDGSIRELKDKIETELITNEVDTKKQVEFFLSKISSVKGVEIMLRNWLTGIKENREKALKNLETLREMSNESLVGSAVDCHLRSTTSGDAKKKEKKKCQLCICESVLLDYECSLFDVSRKVLRDNYEKAIDGAQTKGSWRAHKAEKCLKALLNVSKSKKNMETWCVNDGKTHVQILEAMKKEFKQIRAVWMSINHQVQAFDEISMCKLRLRLRLPDEPLPPKKSSNLSLKEQNKVETIFIIENHEVEPQRLKLTSELEQSKSEFKKKYGTLLYLKNLGQKENPKPEPCPVCKTVLENEWCVLQCGHSFCIDCIRIMLTRSSKPSLSCPVCRETTKSCDLGFIDMSGNQEDSGIKVIGDHSTKVDGIVRSLLSLKREDENVKVLIFSTWGVVLKILEVALTQNNISFRRMPGHNYQIHLKQFKDPNLKVTALLLPISWGSKGLNLTEANHVFLVEPIMNPAEELQAVGRVHRIGQTKKTTVHKFLIKGTIEEKINDAVSSEGKEKWVQKKVTVEDLTNLFDMKKDFSVKVMLLQTYWTHRLPVSLFKSKTSIFATAMTSIQRPSSNMAAFRDVFKRSKNLLILTGAGVSAESGIPTFRGPGGYWRKYQAQNLATPEAFRANPSLVWEFYHHRRETALTKEPNNAHKAIAECQNRFAKEGKKVWIITQNIDELHKRAGASDVIELHGSLFKTRCLKCKEIRENYDSPVCSALDGKGAPDPCAESADIPEKLLPRCKKENCGGLLRPHIVWFGENLDPKVLELTEKAVNECDLCLVVGTSSVVYPAAMFAPQVAYRGVSVAEFNIESTPATGDFE</sequence>
<dbReference type="PROSITE" id="PS50305">
    <property type="entry name" value="SIRTUIN"/>
    <property type="match status" value="1"/>
</dbReference>
<dbReference type="Proteomes" id="UP000009046">
    <property type="component" value="Unassembled WGS sequence"/>
</dbReference>
<dbReference type="SUPFAM" id="SSF52540">
    <property type="entry name" value="P-loop containing nucleoside triphosphate hydrolases"/>
    <property type="match status" value="2"/>
</dbReference>
<dbReference type="InterPro" id="IPR013083">
    <property type="entry name" value="Znf_RING/FYVE/PHD"/>
</dbReference>
<dbReference type="GO" id="GO:0005634">
    <property type="term" value="C:nucleus"/>
    <property type="evidence" value="ECO:0007669"/>
    <property type="project" value="TreeGrafter"/>
</dbReference>
<comment type="domain">
    <text evidence="7">In contrast to class I sirtuins, class III sirtuins have only weak deacetylase activity. Difference in substrate specificity is probably due to a larger hydrophobic pocket with 2 residues (Tyr-1525 and Arg-1528) that bind to malonylated and succinylated substrates and define the specificity.</text>
</comment>
<dbReference type="PROSITE" id="PS00518">
    <property type="entry name" value="ZF_RING_1"/>
    <property type="match status" value="1"/>
</dbReference>
<dbReference type="RefSeq" id="XP_002428623.1">
    <property type="nucleotide sequence ID" value="XM_002428578.1"/>
</dbReference>
<dbReference type="InterPro" id="IPR048695">
    <property type="entry name" value="SHPRH_helical_2nd"/>
</dbReference>
<comment type="catalytic activity">
    <reaction evidence="7">
        <text>N(6)-malonyl-L-lysyl-[protein] + NAD(+) + H2O = 2''-O-malonyl-ADP-D-ribose + nicotinamide + L-lysyl-[protein]</text>
        <dbReference type="Rhea" id="RHEA:47672"/>
        <dbReference type="Rhea" id="RHEA-COMP:9752"/>
        <dbReference type="Rhea" id="RHEA-COMP:11878"/>
        <dbReference type="ChEBI" id="CHEBI:15377"/>
        <dbReference type="ChEBI" id="CHEBI:17154"/>
        <dbReference type="ChEBI" id="CHEBI:29969"/>
        <dbReference type="ChEBI" id="CHEBI:57540"/>
        <dbReference type="ChEBI" id="CHEBI:87831"/>
        <dbReference type="ChEBI" id="CHEBI:87833"/>
    </reaction>
</comment>
<dbReference type="GO" id="GO:0034979">
    <property type="term" value="F:NAD-dependent protein lysine deacetylase activity"/>
    <property type="evidence" value="ECO:0007669"/>
    <property type="project" value="UniProtKB-UniRule"/>
</dbReference>
<evidence type="ECO:0000256" key="6">
    <source>
        <dbReference type="ARBA" id="ARBA00023027"/>
    </source>
</evidence>
<dbReference type="SUPFAM" id="SSF57850">
    <property type="entry name" value="RING/U-box"/>
    <property type="match status" value="1"/>
</dbReference>
<dbReference type="SMART" id="SM00490">
    <property type="entry name" value="HELICc"/>
    <property type="match status" value="1"/>
</dbReference>
<dbReference type="FunCoup" id="E0VR79">
    <property type="interactions" value="730"/>
</dbReference>
<dbReference type="GO" id="GO:0070403">
    <property type="term" value="F:NAD+ binding"/>
    <property type="evidence" value="ECO:0007669"/>
    <property type="project" value="UniProtKB-UniRule"/>
</dbReference>
<feature type="binding site" evidence="7">
    <location>
        <position position="1528"/>
    </location>
    <ligand>
        <name>substrate</name>
    </ligand>
</feature>
<dbReference type="GO" id="GO:0006974">
    <property type="term" value="P:DNA damage response"/>
    <property type="evidence" value="ECO:0007669"/>
    <property type="project" value="TreeGrafter"/>
</dbReference>
<keyword evidence="13" id="KW-0347">Helicase</keyword>
<keyword evidence="4" id="KW-0378">Hydrolase</keyword>
<feature type="binding site" evidence="7">
    <location>
        <begin position="1672"/>
        <end position="1674"/>
    </location>
    <ligand>
        <name>NAD(+)</name>
        <dbReference type="ChEBI" id="CHEBI:57540"/>
    </ligand>
</feature>
<dbReference type="CTD" id="8237685"/>
<dbReference type="GO" id="GO:0036054">
    <property type="term" value="F:protein-malonyllysine demalonylase activity"/>
    <property type="evidence" value="ECO:0007669"/>
    <property type="project" value="UniProtKB-UniRule"/>
</dbReference>
<dbReference type="KEGG" id="phu:Phum_PHUM394530"/>
<dbReference type="InParanoid" id="E0VR79"/>
<dbReference type="InterPro" id="IPR011011">
    <property type="entry name" value="Znf_FYVE_PHD"/>
</dbReference>
<evidence type="ECO:0000256" key="9">
    <source>
        <dbReference type="PROSITE-ProRule" id="PRU00236"/>
    </source>
</evidence>
<dbReference type="eggNOG" id="KOG2684">
    <property type="taxonomic scope" value="Eukaryota"/>
</dbReference>
<dbReference type="Gene3D" id="1.25.40.10">
    <property type="entry name" value="Tetratricopeptide repeat domain"/>
    <property type="match status" value="1"/>
</dbReference>
<feature type="binding site" evidence="7 9">
    <location>
        <position position="1630"/>
    </location>
    <ligand>
        <name>Zn(2+)</name>
        <dbReference type="ChEBI" id="CHEBI:29105"/>
    </ligand>
</feature>
<dbReference type="GO" id="GO:0000209">
    <property type="term" value="P:protein polyubiquitination"/>
    <property type="evidence" value="ECO:0007669"/>
    <property type="project" value="TreeGrafter"/>
</dbReference>
<evidence type="ECO:0000259" key="12">
    <source>
        <dbReference type="PROSITE" id="PS51194"/>
    </source>
</evidence>
<dbReference type="InterPro" id="IPR018957">
    <property type="entry name" value="Znf_C3HC4_RING-type"/>
</dbReference>
<dbReference type="Gene3D" id="3.30.1600.10">
    <property type="entry name" value="SIR2/SIRT2 'Small Domain"/>
    <property type="match status" value="1"/>
</dbReference>
<comment type="similarity">
    <text evidence="7">Belongs to the sirtuin family. Class III subfamily.</text>
</comment>
<evidence type="ECO:0000256" key="7">
    <source>
        <dbReference type="HAMAP-Rule" id="MF_03160"/>
    </source>
</evidence>
<dbReference type="Gene3D" id="3.40.50.1220">
    <property type="entry name" value="TPP-binding domain"/>
    <property type="match status" value="1"/>
</dbReference>
<feature type="binding site" evidence="7 9">
    <location>
        <position position="1592"/>
    </location>
    <ligand>
        <name>Zn(2+)</name>
        <dbReference type="ChEBI" id="CHEBI:29105"/>
    </ligand>
</feature>
<evidence type="ECO:0000313" key="13">
    <source>
        <dbReference type="EMBL" id="EEB15885.1"/>
    </source>
</evidence>
<dbReference type="Gene3D" id="3.30.40.10">
    <property type="entry name" value="Zinc/RING finger domain, C3HC4 (zinc finger)"/>
    <property type="match status" value="2"/>
</dbReference>
<dbReference type="InterPro" id="IPR003000">
    <property type="entry name" value="Sirtuin"/>
</dbReference>
<feature type="binding site" evidence="7">
    <location>
        <begin position="1563"/>
        <end position="1566"/>
    </location>
    <ligand>
        <name>NAD(+)</name>
        <dbReference type="ChEBI" id="CHEBI:57540"/>
    </ligand>
</feature>
<dbReference type="InterPro" id="IPR014001">
    <property type="entry name" value="Helicase_ATP-bd"/>
</dbReference>
<feature type="binding site" evidence="7 9">
    <location>
        <position position="1589"/>
    </location>
    <ligand>
        <name>Zn(2+)</name>
        <dbReference type="ChEBI" id="CHEBI:29105"/>
    </ligand>
</feature>
<gene>
    <name evidence="14" type="primary">8237685</name>
    <name evidence="13" type="ORF">Phum_PHUM394530</name>
</gene>
<feature type="binding site" evidence="7">
    <location>
        <begin position="1481"/>
        <end position="1500"/>
    </location>
    <ligand>
        <name>NAD(+)</name>
        <dbReference type="ChEBI" id="CHEBI:57540"/>
    </ligand>
</feature>
<dbReference type="SUPFAM" id="SSF52467">
    <property type="entry name" value="DHS-like NAD/FAD-binding domain"/>
    <property type="match status" value="1"/>
</dbReference>
<dbReference type="GO" id="GO:0036055">
    <property type="term" value="F:protein-succinyllysine desuccinylase activity"/>
    <property type="evidence" value="ECO:0007669"/>
    <property type="project" value="UniProtKB-UniRule"/>
</dbReference>
<dbReference type="GO" id="GO:0061630">
    <property type="term" value="F:ubiquitin protein ligase activity"/>
    <property type="evidence" value="ECO:0007669"/>
    <property type="project" value="TreeGrafter"/>
</dbReference>
<dbReference type="InterPro" id="IPR019786">
    <property type="entry name" value="Zinc_finger_PHD-type_CS"/>
</dbReference>
<accession>E0VR79</accession>
<feature type="domain" description="RING-type" evidence="10">
    <location>
        <begin position="1185"/>
        <end position="1228"/>
    </location>
</feature>
<dbReference type="InterPro" id="IPR038718">
    <property type="entry name" value="SNF2-like_sf"/>
</dbReference>
<comment type="function">
    <text evidence="7">NAD-dependent lysine demalonylase, desuccinylase and deglutarylase that specifically removes malonyl, succinyl and glutaryl groups on target proteins. Has weak NAD-dependent protein deacetylase activity; however this activity may not be physiologically relevant in vivo.</text>
</comment>
<dbReference type="Pfam" id="PF21325">
    <property type="entry name" value="SHPRH_helical-1st"/>
    <property type="match status" value="1"/>
</dbReference>
<dbReference type="InterPro" id="IPR027417">
    <property type="entry name" value="P-loop_NTPase"/>
</dbReference>
<dbReference type="InterPro" id="IPR049730">
    <property type="entry name" value="SNF2/RAD54-like_C"/>
</dbReference>
<dbReference type="Gene3D" id="3.40.50.300">
    <property type="entry name" value="P-loop containing nucleotide triphosphate hydrolases"/>
    <property type="match status" value="1"/>
</dbReference>
<keyword evidence="7" id="KW-0496">Mitochondrion</keyword>
<dbReference type="GO" id="GO:0008270">
    <property type="term" value="F:zinc ion binding"/>
    <property type="evidence" value="ECO:0007669"/>
    <property type="project" value="UniProtKB-UniRule"/>
</dbReference>